<keyword evidence="1" id="KW-0472">Membrane</keyword>
<evidence type="ECO:0000256" key="1">
    <source>
        <dbReference type="SAM" id="Phobius"/>
    </source>
</evidence>
<evidence type="ECO:0000313" key="3">
    <source>
        <dbReference type="Proteomes" id="UP000000643"/>
    </source>
</evidence>
<dbReference type="HOGENOM" id="CLU_2858627_0_0_5"/>
<dbReference type="KEGG" id="bbk:BARBAKC583_1065"/>
<keyword evidence="1" id="KW-1133">Transmembrane helix</keyword>
<sequence length="64" mass="7121">MIKPVVIFSKLAEKSKSCSSRVRARAHPLGIFYLFLLGGMGGPFLSFFFCVSWIFITNGGFKTL</sequence>
<dbReference type="EMBL" id="CP000524">
    <property type="protein sequence ID" value="ABM44632.1"/>
    <property type="molecule type" value="Genomic_DNA"/>
</dbReference>
<dbReference type="Proteomes" id="UP000000643">
    <property type="component" value="Chromosome"/>
</dbReference>
<keyword evidence="1" id="KW-0812">Transmembrane</keyword>
<proteinExistence type="predicted"/>
<gene>
    <name evidence="2" type="ordered locus">BARBAKC583_1065</name>
</gene>
<reference evidence="2 3" key="1">
    <citation type="submission" date="2006-12" db="EMBL/GenBank/DDBJ databases">
        <authorList>
            <person name="Hendrix L."/>
            <person name="Mohamoud Y."/>
            <person name="Radune D."/>
            <person name="Shvartsbeyn A."/>
            <person name="Daugherty S."/>
            <person name="Dodson R."/>
            <person name="Durkin A.S."/>
            <person name="Harkins D."/>
            <person name="Huot H."/>
            <person name="Kothari S.P."/>
            <person name="Madupu R."/>
            <person name="Li J."/>
            <person name="Nelson W.C."/>
            <person name="Shrivastava S."/>
            <person name="Giglio M.G."/>
            <person name="Haft D."/>
            <person name="Selengut J."/>
            <person name="Fraser-Ligget C."/>
            <person name="Seshadri R."/>
        </authorList>
    </citation>
    <scope>NUCLEOTIDE SEQUENCE [LARGE SCALE GENOMIC DNA]</scope>
    <source>
        <strain evidence="3">ATCC 35685 / NCTC 12138 / KC583</strain>
    </source>
</reference>
<name>A1UTN4_BARBK</name>
<organism evidence="2 3">
    <name type="scientific">Bartonella bacilliformis (strain ATCC 35685 / KC583 / Herrer 020/F12,63)</name>
    <dbReference type="NCBI Taxonomy" id="360095"/>
    <lineage>
        <taxon>Bacteria</taxon>
        <taxon>Pseudomonadati</taxon>
        <taxon>Pseudomonadota</taxon>
        <taxon>Alphaproteobacteria</taxon>
        <taxon>Hyphomicrobiales</taxon>
        <taxon>Bartonellaceae</taxon>
        <taxon>Bartonella</taxon>
    </lineage>
</organism>
<dbReference type="STRING" id="360095.BARBAKC583_1065"/>
<protein>
    <submittedName>
        <fullName evidence="2">Uncharacterized protein</fullName>
    </submittedName>
</protein>
<dbReference type="PATRIC" id="fig|360095.6.peg.1034"/>
<dbReference type="AlphaFoldDB" id="A1UTN4"/>
<evidence type="ECO:0000313" key="2">
    <source>
        <dbReference type="EMBL" id="ABM44632.1"/>
    </source>
</evidence>
<feature type="transmembrane region" description="Helical" evidence="1">
    <location>
        <begin position="31"/>
        <end position="56"/>
    </location>
</feature>
<accession>A1UTN4</accession>